<protein>
    <submittedName>
        <fullName evidence="2">Ubiquinol-cytochrome-c reductase complex subunit-domain-containing protein</fullName>
    </submittedName>
</protein>
<dbReference type="AlphaFoldDB" id="A0AA39X9D6"/>
<name>A0AA39X9D6_9PEZI</name>
<feature type="transmembrane region" description="Helical" evidence="1">
    <location>
        <begin position="42"/>
        <end position="64"/>
    </location>
</feature>
<dbReference type="GO" id="GO:0005739">
    <property type="term" value="C:mitochondrion"/>
    <property type="evidence" value="ECO:0007669"/>
    <property type="project" value="GOC"/>
</dbReference>
<dbReference type="PANTHER" id="PTHR28254">
    <property type="entry name" value="CYTOCHROME B-C1 COMPLEX SUBUNIT 10"/>
    <property type="match status" value="1"/>
</dbReference>
<evidence type="ECO:0000256" key="1">
    <source>
        <dbReference type="SAM" id="Phobius"/>
    </source>
</evidence>
<dbReference type="InterPro" id="IPR019182">
    <property type="entry name" value="Cytochrome_b-c1_su10_fun"/>
</dbReference>
<dbReference type="Proteomes" id="UP001174934">
    <property type="component" value="Unassembled WGS sequence"/>
</dbReference>
<keyword evidence="1" id="KW-0472">Membrane</keyword>
<comment type="caution">
    <text evidence="2">The sequence shown here is derived from an EMBL/GenBank/DDBJ whole genome shotgun (WGS) entry which is preliminary data.</text>
</comment>
<keyword evidence="1" id="KW-1133">Transmembrane helix</keyword>
<organism evidence="2 3">
    <name type="scientific">Bombardia bombarda</name>
    <dbReference type="NCBI Taxonomy" id="252184"/>
    <lineage>
        <taxon>Eukaryota</taxon>
        <taxon>Fungi</taxon>
        <taxon>Dikarya</taxon>
        <taxon>Ascomycota</taxon>
        <taxon>Pezizomycotina</taxon>
        <taxon>Sordariomycetes</taxon>
        <taxon>Sordariomycetidae</taxon>
        <taxon>Sordariales</taxon>
        <taxon>Lasiosphaeriaceae</taxon>
        <taxon>Bombardia</taxon>
    </lineage>
</organism>
<dbReference type="PANTHER" id="PTHR28254:SF1">
    <property type="entry name" value="CYTOCHROME B-C1 COMPLEX SUBUNIT 10, MITOCHONDRIAL"/>
    <property type="match status" value="1"/>
</dbReference>
<accession>A0AA39X9D6</accession>
<keyword evidence="1" id="KW-0812">Transmembrane</keyword>
<evidence type="ECO:0000313" key="3">
    <source>
        <dbReference type="Proteomes" id="UP001174934"/>
    </source>
</evidence>
<keyword evidence="3" id="KW-1185">Reference proteome</keyword>
<dbReference type="Pfam" id="PF09796">
    <property type="entry name" value="QCR10"/>
    <property type="match status" value="1"/>
</dbReference>
<sequence length="93" mass="10221">MPFASPILRAVAQKSPYKSPYGPKYHYIPNFGGITAQSLFRFVPTAAGFGSVALVAVLFLTSGIPRIQNDILKKLPFVTPYYEKNIPASDNPF</sequence>
<dbReference type="GO" id="GO:0006122">
    <property type="term" value="P:mitochondrial electron transport, ubiquinol to cytochrome c"/>
    <property type="evidence" value="ECO:0007669"/>
    <property type="project" value="InterPro"/>
</dbReference>
<reference evidence="2" key="1">
    <citation type="submission" date="2023-06" db="EMBL/GenBank/DDBJ databases">
        <title>Genome-scale phylogeny and comparative genomics of the fungal order Sordariales.</title>
        <authorList>
            <consortium name="Lawrence Berkeley National Laboratory"/>
            <person name="Hensen N."/>
            <person name="Bonometti L."/>
            <person name="Westerberg I."/>
            <person name="Brannstrom I.O."/>
            <person name="Guillou S."/>
            <person name="Cros-Aarteil S."/>
            <person name="Calhoun S."/>
            <person name="Haridas S."/>
            <person name="Kuo A."/>
            <person name="Mondo S."/>
            <person name="Pangilinan J."/>
            <person name="Riley R."/>
            <person name="LaButti K."/>
            <person name="Andreopoulos B."/>
            <person name="Lipzen A."/>
            <person name="Chen C."/>
            <person name="Yanf M."/>
            <person name="Daum C."/>
            <person name="Ng V."/>
            <person name="Clum A."/>
            <person name="Steindorff A."/>
            <person name="Ohm R."/>
            <person name="Martin F."/>
            <person name="Silar P."/>
            <person name="Natvig D."/>
            <person name="Lalanne C."/>
            <person name="Gautier V."/>
            <person name="Ament-velasquez S.L."/>
            <person name="Kruys A."/>
            <person name="Hutchinson M.I."/>
            <person name="Powell A.J."/>
            <person name="Barry K."/>
            <person name="Miller A.N."/>
            <person name="Grigoriev I.V."/>
            <person name="Debuchy R."/>
            <person name="Gladieux P."/>
            <person name="Thoren M.H."/>
            <person name="Johannesson H."/>
        </authorList>
    </citation>
    <scope>NUCLEOTIDE SEQUENCE</scope>
    <source>
        <strain evidence="2">SMH3391-2</strain>
    </source>
</reference>
<dbReference type="EMBL" id="JAULSR010000002">
    <property type="protein sequence ID" value="KAK0629590.1"/>
    <property type="molecule type" value="Genomic_DNA"/>
</dbReference>
<proteinExistence type="predicted"/>
<gene>
    <name evidence="2" type="ORF">B0T17DRAFT_525906</name>
</gene>
<evidence type="ECO:0000313" key="2">
    <source>
        <dbReference type="EMBL" id="KAK0629590.1"/>
    </source>
</evidence>